<gene>
    <name evidence="2" type="ORF">EBO15_11940</name>
</gene>
<reference evidence="2 3" key="1">
    <citation type="submission" date="2018-10" db="EMBL/GenBank/DDBJ databases">
        <title>Isolation from soil.</title>
        <authorList>
            <person name="Hu J."/>
        </authorList>
    </citation>
    <scope>NUCLEOTIDE SEQUENCE [LARGE SCALE GENOMIC DNA]</scope>
    <source>
        <strain evidence="2 3">NEAU-Ht49</strain>
    </source>
</reference>
<evidence type="ECO:0000259" key="1">
    <source>
        <dbReference type="Pfam" id="PF04149"/>
    </source>
</evidence>
<feature type="domain" description="DUF397" evidence="1">
    <location>
        <begin position="7"/>
        <end position="57"/>
    </location>
</feature>
<dbReference type="AlphaFoldDB" id="A0A3M2M4G9"/>
<protein>
    <submittedName>
        <fullName evidence="2">DUF397 domain-containing protein</fullName>
    </submittedName>
</protein>
<comment type="caution">
    <text evidence="2">The sequence shown here is derived from an EMBL/GenBank/DDBJ whole genome shotgun (WGS) entry which is preliminary data.</text>
</comment>
<sequence>MHHIELAQWRKSSYSNQEGTCVELASIDGAVGVRDSKNPQNGHFEITRSELTALTSVIREGLLDL</sequence>
<keyword evidence="3" id="KW-1185">Reference proteome</keyword>
<evidence type="ECO:0000313" key="2">
    <source>
        <dbReference type="EMBL" id="RMI44664.1"/>
    </source>
</evidence>
<dbReference type="Proteomes" id="UP000282674">
    <property type="component" value="Unassembled WGS sequence"/>
</dbReference>
<name>A0A3M2M4G9_9ACTN</name>
<organism evidence="2 3">
    <name type="scientific">Actinomadura harenae</name>
    <dbReference type="NCBI Taxonomy" id="2483351"/>
    <lineage>
        <taxon>Bacteria</taxon>
        <taxon>Bacillati</taxon>
        <taxon>Actinomycetota</taxon>
        <taxon>Actinomycetes</taxon>
        <taxon>Streptosporangiales</taxon>
        <taxon>Thermomonosporaceae</taxon>
        <taxon>Actinomadura</taxon>
    </lineage>
</organism>
<dbReference type="InterPro" id="IPR007278">
    <property type="entry name" value="DUF397"/>
</dbReference>
<proteinExistence type="predicted"/>
<dbReference type="Pfam" id="PF04149">
    <property type="entry name" value="DUF397"/>
    <property type="match status" value="1"/>
</dbReference>
<dbReference type="EMBL" id="RFFG01000017">
    <property type="protein sequence ID" value="RMI44664.1"/>
    <property type="molecule type" value="Genomic_DNA"/>
</dbReference>
<dbReference type="OrthoDB" id="3481959at2"/>
<evidence type="ECO:0000313" key="3">
    <source>
        <dbReference type="Proteomes" id="UP000282674"/>
    </source>
</evidence>
<dbReference type="RefSeq" id="WP_122194416.1">
    <property type="nucleotide sequence ID" value="NZ_JBHSKC010000009.1"/>
</dbReference>
<accession>A0A3M2M4G9</accession>